<reference evidence="1" key="1">
    <citation type="journal article" date="2009" name="PLoS Genet.">
        <title>Sequencing, mapping, and analysis of 27,455 maize full-length cDNAs.</title>
        <authorList>
            <person name="Soderlund C."/>
            <person name="Descour A."/>
            <person name="Kudrna D."/>
            <person name="Bomhoff M."/>
            <person name="Boyd L."/>
            <person name="Currie J."/>
            <person name="Angelova A."/>
            <person name="Collura K."/>
            <person name="Wissotski M."/>
            <person name="Ashley E."/>
            <person name="Morrow D."/>
            <person name="Fernandes J."/>
            <person name="Walbot V."/>
            <person name="Yu Y."/>
        </authorList>
    </citation>
    <scope>NUCLEOTIDE SEQUENCE</scope>
    <source>
        <strain evidence="1">B73</strain>
    </source>
</reference>
<proteinExistence type="evidence at transcript level"/>
<name>C4J010_MAIZE</name>
<reference evidence="1" key="2">
    <citation type="submission" date="2012-06" db="EMBL/GenBank/DDBJ databases">
        <authorList>
            <person name="Yu Y."/>
            <person name="Currie J."/>
            <person name="Lomeli R."/>
            <person name="Angelova A."/>
            <person name="Collura K."/>
            <person name="Wissotski M."/>
            <person name="Campos D."/>
            <person name="Kudrna D."/>
            <person name="Golser W."/>
            <person name="Ashely E."/>
            <person name="Descour A."/>
            <person name="Fernandes J."/>
            <person name="Soderlund C."/>
            <person name="Walbot V."/>
        </authorList>
    </citation>
    <scope>NUCLEOTIDE SEQUENCE</scope>
    <source>
        <strain evidence="1">B73</strain>
    </source>
</reference>
<dbReference type="AlphaFoldDB" id="C4J010"/>
<evidence type="ECO:0000313" key="1">
    <source>
        <dbReference type="EMBL" id="ACR34510.1"/>
    </source>
</evidence>
<accession>C4J010</accession>
<protein>
    <submittedName>
        <fullName evidence="1">Uncharacterized protein</fullName>
    </submittedName>
</protein>
<dbReference type="EMBL" id="BT084157">
    <property type="protein sequence ID" value="ACR34510.1"/>
    <property type="molecule type" value="mRNA"/>
</dbReference>
<sequence>MVFLAPMSLMSMLRNWPSSAEVVIRFHGCLAVISRSSFMLSGSRGYTLVSRMYWYRSSLLSRLLWPTSEWRVFCSPLPLPLACCSCAGAALAASVAVVAIACSAVQCS</sequence>
<organism evidence="1">
    <name type="scientific">Zea mays</name>
    <name type="common">Maize</name>
    <dbReference type="NCBI Taxonomy" id="4577"/>
    <lineage>
        <taxon>Eukaryota</taxon>
        <taxon>Viridiplantae</taxon>
        <taxon>Streptophyta</taxon>
        <taxon>Embryophyta</taxon>
        <taxon>Tracheophyta</taxon>
        <taxon>Spermatophyta</taxon>
        <taxon>Magnoliopsida</taxon>
        <taxon>Liliopsida</taxon>
        <taxon>Poales</taxon>
        <taxon>Poaceae</taxon>
        <taxon>PACMAD clade</taxon>
        <taxon>Panicoideae</taxon>
        <taxon>Andropogonodae</taxon>
        <taxon>Andropogoneae</taxon>
        <taxon>Tripsacinae</taxon>
        <taxon>Zea</taxon>
    </lineage>
</organism>